<feature type="domain" description="Calponin-homology (CH)" evidence="3">
    <location>
        <begin position="150"/>
        <end position="256"/>
    </location>
</feature>
<evidence type="ECO:0000313" key="4">
    <source>
        <dbReference type="EMBL" id="KAL2102192.1"/>
    </source>
</evidence>
<dbReference type="AlphaFoldDB" id="A0ABD1KSR8"/>
<dbReference type="PANTHER" id="PTHR11915">
    <property type="entry name" value="SPECTRIN/FILAMIN RELATED CYTOSKELETAL PROTEIN"/>
    <property type="match status" value="1"/>
</dbReference>
<dbReference type="CDD" id="cd00176">
    <property type="entry name" value="SPEC"/>
    <property type="match status" value="1"/>
</dbReference>
<keyword evidence="1" id="KW-0677">Repeat</keyword>
<dbReference type="InterPro" id="IPR002017">
    <property type="entry name" value="Spectrin_repeat"/>
</dbReference>
<dbReference type="Gene3D" id="1.10.418.10">
    <property type="entry name" value="Calponin-like domain"/>
    <property type="match status" value="2"/>
</dbReference>
<dbReference type="PROSITE" id="PS00020">
    <property type="entry name" value="ACTININ_2"/>
    <property type="match status" value="1"/>
</dbReference>
<protein>
    <recommendedName>
        <fullName evidence="3">Calponin-homology (CH) domain-containing protein</fullName>
    </recommendedName>
</protein>
<dbReference type="SMART" id="SM00033">
    <property type="entry name" value="CH"/>
    <property type="match status" value="2"/>
</dbReference>
<proteinExistence type="predicted"/>
<feature type="domain" description="Calponin-homology (CH)" evidence="3">
    <location>
        <begin position="31"/>
        <end position="135"/>
    </location>
</feature>
<dbReference type="Proteomes" id="UP001591681">
    <property type="component" value="Unassembled WGS sequence"/>
</dbReference>
<organism evidence="4 5">
    <name type="scientific">Coilia grayii</name>
    <name type="common">Gray's grenadier anchovy</name>
    <dbReference type="NCBI Taxonomy" id="363190"/>
    <lineage>
        <taxon>Eukaryota</taxon>
        <taxon>Metazoa</taxon>
        <taxon>Chordata</taxon>
        <taxon>Craniata</taxon>
        <taxon>Vertebrata</taxon>
        <taxon>Euteleostomi</taxon>
        <taxon>Actinopterygii</taxon>
        <taxon>Neopterygii</taxon>
        <taxon>Teleostei</taxon>
        <taxon>Clupei</taxon>
        <taxon>Clupeiformes</taxon>
        <taxon>Clupeoidei</taxon>
        <taxon>Engraulidae</taxon>
        <taxon>Coilinae</taxon>
        <taxon>Coilia</taxon>
    </lineage>
</organism>
<dbReference type="EMBL" id="JBHFQA010000002">
    <property type="protein sequence ID" value="KAL2102192.1"/>
    <property type="molecule type" value="Genomic_DNA"/>
</dbReference>
<dbReference type="Pfam" id="PF00307">
    <property type="entry name" value="CH"/>
    <property type="match status" value="2"/>
</dbReference>
<sequence length="501" mass="57548">MAEAVPFDDQRDAAEDEFGDIIKTRTDEREDVQKKTFSKWINSQFSKAGKAPIEDLFTDLCDGRRLLELLEGLIRHELVKEKGFTRVHSLNNVNRALQILQRNNVELVNIGGADIVDGNHKLILGLIWSIILHWQVKGVLKDLMAGLQQTSSEKILLSWVRQSTKAYPQVNVVNFSSSWEDGLAFNALIHSHRPELFEWRVVEEKSSALDRLEHAFSMAEKHLGIDRLLDPEDVATTHPDKKSIIMYVTSLFQMLPHLLTMEAIQEVDTLSSSRMTQEEFMQSHIQHHYSQQITVNVSQGRVRSPSPSARPHYKSYVFTQASHIQSPEQRKRHTQVLGTVGLEAYQSALEEVLTWLLSAEDGLQSQPPISTCVEEVKEQFHTHEGYMIELTSHQGNVGHVLQMGAQILAEGSLSEEEEREIREQMNLLNSRWEHLRVSSMERQSRLHEVLMDLQHQQLKQLNDWLEFTEARIKKMATQALGPDLENIKQQIEEHKVSVWSQ</sequence>
<name>A0ABD1KSR8_9TELE</name>
<keyword evidence="5" id="KW-1185">Reference proteome</keyword>
<dbReference type="Gene3D" id="1.20.58.60">
    <property type="match status" value="1"/>
</dbReference>
<evidence type="ECO:0000256" key="1">
    <source>
        <dbReference type="ARBA" id="ARBA00022737"/>
    </source>
</evidence>
<evidence type="ECO:0000256" key="2">
    <source>
        <dbReference type="ARBA" id="ARBA00023203"/>
    </source>
</evidence>
<dbReference type="FunFam" id="1.20.58.60:FF:000075">
    <property type="entry name" value="utrophin isoform X1"/>
    <property type="match status" value="1"/>
</dbReference>
<dbReference type="FunFam" id="1.10.418.10:FF:000032">
    <property type="entry name" value="utrophin isoform X1"/>
    <property type="match status" value="1"/>
</dbReference>
<evidence type="ECO:0000259" key="3">
    <source>
        <dbReference type="PROSITE" id="PS50021"/>
    </source>
</evidence>
<dbReference type="Pfam" id="PF00435">
    <property type="entry name" value="Spectrin"/>
    <property type="match status" value="1"/>
</dbReference>
<reference evidence="4 5" key="1">
    <citation type="submission" date="2024-09" db="EMBL/GenBank/DDBJ databases">
        <title>A chromosome-level genome assembly of Gray's grenadier anchovy, Coilia grayii.</title>
        <authorList>
            <person name="Fu Z."/>
        </authorList>
    </citation>
    <scope>NUCLEOTIDE SEQUENCE [LARGE SCALE GENOMIC DNA]</scope>
    <source>
        <strain evidence="4">G4</strain>
        <tissue evidence="4">Muscle</tissue>
    </source>
</reference>
<keyword evidence="2" id="KW-0009">Actin-binding</keyword>
<evidence type="ECO:0000313" key="5">
    <source>
        <dbReference type="Proteomes" id="UP001591681"/>
    </source>
</evidence>
<dbReference type="InterPro" id="IPR036872">
    <property type="entry name" value="CH_dom_sf"/>
</dbReference>
<comment type="caution">
    <text evidence="4">The sequence shown here is derived from an EMBL/GenBank/DDBJ whole genome shotgun (WGS) entry which is preliminary data.</text>
</comment>
<dbReference type="SMART" id="SM00150">
    <property type="entry name" value="SPEC"/>
    <property type="match status" value="1"/>
</dbReference>
<dbReference type="FunFam" id="1.10.418.10:FF:000044">
    <property type="entry name" value="utrophin isoform X2"/>
    <property type="match status" value="1"/>
</dbReference>
<dbReference type="SUPFAM" id="SSF47576">
    <property type="entry name" value="Calponin-homology domain, CH-domain"/>
    <property type="match status" value="1"/>
</dbReference>
<accession>A0ABD1KSR8</accession>
<dbReference type="SUPFAM" id="SSF46966">
    <property type="entry name" value="Spectrin repeat"/>
    <property type="match status" value="1"/>
</dbReference>
<dbReference type="InterPro" id="IPR001715">
    <property type="entry name" value="CH_dom"/>
</dbReference>
<dbReference type="GO" id="GO:0003779">
    <property type="term" value="F:actin binding"/>
    <property type="evidence" value="ECO:0007669"/>
    <property type="project" value="UniProtKB-KW"/>
</dbReference>
<dbReference type="PROSITE" id="PS00019">
    <property type="entry name" value="ACTININ_1"/>
    <property type="match status" value="1"/>
</dbReference>
<gene>
    <name evidence="4" type="ORF">ACEWY4_001360</name>
</gene>
<dbReference type="InterPro" id="IPR001589">
    <property type="entry name" value="Actinin_actin-bd_CS"/>
</dbReference>
<dbReference type="InterPro" id="IPR018159">
    <property type="entry name" value="Spectrin/alpha-actinin"/>
</dbReference>
<dbReference type="PROSITE" id="PS50021">
    <property type="entry name" value="CH"/>
    <property type="match status" value="2"/>
</dbReference>